<comment type="caution">
    <text evidence="1">The sequence shown here is derived from an EMBL/GenBank/DDBJ whole genome shotgun (WGS) entry which is preliminary data.</text>
</comment>
<dbReference type="EMBL" id="JASCZI010181763">
    <property type="protein sequence ID" value="MED6185727.1"/>
    <property type="molecule type" value="Genomic_DNA"/>
</dbReference>
<gene>
    <name evidence="1" type="ORF">PIB30_059836</name>
</gene>
<accession>A0ABU6WKE9</accession>
<reference evidence="1 2" key="1">
    <citation type="journal article" date="2023" name="Plants (Basel)">
        <title>Bridging the Gap: Combining Genomics and Transcriptomics Approaches to Understand Stylosanthes scabra, an Orphan Legume from the Brazilian Caatinga.</title>
        <authorList>
            <person name="Ferreira-Neto J.R.C."/>
            <person name="da Silva M.D."/>
            <person name="Binneck E."/>
            <person name="de Melo N.F."/>
            <person name="da Silva R.H."/>
            <person name="de Melo A.L.T.M."/>
            <person name="Pandolfi V."/>
            <person name="Bustamante F.O."/>
            <person name="Brasileiro-Vidal A.C."/>
            <person name="Benko-Iseppon A.M."/>
        </authorList>
    </citation>
    <scope>NUCLEOTIDE SEQUENCE [LARGE SCALE GENOMIC DNA]</scope>
    <source>
        <tissue evidence="1">Leaves</tissue>
    </source>
</reference>
<sequence length="186" mass="21961">MPCANTTRKKTSSGKFFEASQSNEKLKTLLYRRHDITKITYDELREKLLAHEITHIGQDTKSKSIALKSKISSKEEESDEDDNESDDEFELFARRLRRMMREPGHYKLDCSQKKKDEINKKDKNKVLMTSWEDLENDFDDNDSDQEAQLYFMADSTEFDEVDFSNLSNKELLDMINDITEDFEKFI</sequence>
<dbReference type="Proteomes" id="UP001341840">
    <property type="component" value="Unassembled WGS sequence"/>
</dbReference>
<evidence type="ECO:0000313" key="1">
    <source>
        <dbReference type="EMBL" id="MED6185727.1"/>
    </source>
</evidence>
<keyword evidence="2" id="KW-1185">Reference proteome</keyword>
<organism evidence="1 2">
    <name type="scientific">Stylosanthes scabra</name>
    <dbReference type="NCBI Taxonomy" id="79078"/>
    <lineage>
        <taxon>Eukaryota</taxon>
        <taxon>Viridiplantae</taxon>
        <taxon>Streptophyta</taxon>
        <taxon>Embryophyta</taxon>
        <taxon>Tracheophyta</taxon>
        <taxon>Spermatophyta</taxon>
        <taxon>Magnoliopsida</taxon>
        <taxon>eudicotyledons</taxon>
        <taxon>Gunneridae</taxon>
        <taxon>Pentapetalae</taxon>
        <taxon>rosids</taxon>
        <taxon>fabids</taxon>
        <taxon>Fabales</taxon>
        <taxon>Fabaceae</taxon>
        <taxon>Papilionoideae</taxon>
        <taxon>50 kb inversion clade</taxon>
        <taxon>dalbergioids sensu lato</taxon>
        <taxon>Dalbergieae</taxon>
        <taxon>Pterocarpus clade</taxon>
        <taxon>Stylosanthes</taxon>
    </lineage>
</organism>
<protein>
    <submittedName>
        <fullName evidence="1">Uncharacterized protein</fullName>
    </submittedName>
</protein>
<evidence type="ECO:0000313" key="2">
    <source>
        <dbReference type="Proteomes" id="UP001341840"/>
    </source>
</evidence>
<proteinExistence type="predicted"/>
<name>A0ABU6WKE9_9FABA</name>